<organism evidence="3 4">
    <name type="scientific">Meira miltonrushii</name>
    <dbReference type="NCBI Taxonomy" id="1280837"/>
    <lineage>
        <taxon>Eukaryota</taxon>
        <taxon>Fungi</taxon>
        <taxon>Dikarya</taxon>
        <taxon>Basidiomycota</taxon>
        <taxon>Ustilaginomycotina</taxon>
        <taxon>Exobasidiomycetes</taxon>
        <taxon>Exobasidiales</taxon>
        <taxon>Brachybasidiaceae</taxon>
        <taxon>Meira</taxon>
    </lineage>
</organism>
<feature type="region of interest" description="Disordered" evidence="1">
    <location>
        <begin position="125"/>
        <end position="151"/>
    </location>
</feature>
<feature type="signal peptide" evidence="2">
    <location>
        <begin position="1"/>
        <end position="23"/>
    </location>
</feature>
<gene>
    <name evidence="3" type="ORF">FA14DRAFT_154009</name>
</gene>
<dbReference type="GeneID" id="37019432"/>
<protein>
    <submittedName>
        <fullName evidence="3">Uncharacterized protein</fullName>
    </submittedName>
</protein>
<dbReference type="AlphaFoldDB" id="A0A316VGD8"/>
<evidence type="ECO:0000313" key="3">
    <source>
        <dbReference type="EMBL" id="PWN34555.1"/>
    </source>
</evidence>
<dbReference type="RefSeq" id="XP_025354857.1">
    <property type="nucleotide sequence ID" value="XM_025497651.1"/>
</dbReference>
<accession>A0A316VGD8</accession>
<keyword evidence="4" id="KW-1185">Reference proteome</keyword>
<evidence type="ECO:0000256" key="2">
    <source>
        <dbReference type="SAM" id="SignalP"/>
    </source>
</evidence>
<dbReference type="InParanoid" id="A0A316VGD8"/>
<keyword evidence="2" id="KW-0732">Signal</keyword>
<dbReference type="EMBL" id="KZ819603">
    <property type="protein sequence ID" value="PWN34555.1"/>
    <property type="molecule type" value="Genomic_DNA"/>
</dbReference>
<evidence type="ECO:0000256" key="1">
    <source>
        <dbReference type="SAM" id="MobiDB-lite"/>
    </source>
</evidence>
<sequence>MIFQKLPIIFLSVVLLRSTFIQALPVPRVSGGVSHPSQSLNPPEPGRLRQRDPSSTFGQPHETISHQNRSPPLPVPSHARKRSPVKEPWLLDASGKHNNDHDNGCDGDCDRLVARSLSRPDHLIRQRNPSAQGLSSSAFEMPESDNSGGGKGEHLIRRLLKEALTNDKEESHFPFSTTTSQFDTKEEIIQLKDKVNLSSPSFNSDKRQTEYYLAFMKTKYT</sequence>
<name>A0A316VGD8_9BASI</name>
<feature type="region of interest" description="Disordered" evidence="1">
    <location>
        <begin position="28"/>
        <end position="84"/>
    </location>
</feature>
<evidence type="ECO:0000313" key="4">
    <source>
        <dbReference type="Proteomes" id="UP000245771"/>
    </source>
</evidence>
<dbReference type="Proteomes" id="UP000245771">
    <property type="component" value="Unassembled WGS sequence"/>
</dbReference>
<reference evidence="3 4" key="1">
    <citation type="journal article" date="2018" name="Mol. Biol. Evol.">
        <title>Broad Genomic Sampling Reveals a Smut Pathogenic Ancestry of the Fungal Clade Ustilaginomycotina.</title>
        <authorList>
            <person name="Kijpornyongpan T."/>
            <person name="Mondo S.J."/>
            <person name="Barry K."/>
            <person name="Sandor L."/>
            <person name="Lee J."/>
            <person name="Lipzen A."/>
            <person name="Pangilinan J."/>
            <person name="LaButti K."/>
            <person name="Hainaut M."/>
            <person name="Henrissat B."/>
            <person name="Grigoriev I.V."/>
            <person name="Spatafora J.W."/>
            <person name="Aime M.C."/>
        </authorList>
    </citation>
    <scope>NUCLEOTIDE SEQUENCE [LARGE SCALE GENOMIC DNA]</scope>
    <source>
        <strain evidence="3 4">MCA 3882</strain>
    </source>
</reference>
<feature type="chain" id="PRO_5016374750" evidence="2">
    <location>
        <begin position="24"/>
        <end position="221"/>
    </location>
</feature>
<feature type="compositionally biased region" description="Polar residues" evidence="1">
    <location>
        <begin position="127"/>
        <end position="138"/>
    </location>
</feature>
<proteinExistence type="predicted"/>